<feature type="region of interest" description="Disordered" evidence="1">
    <location>
        <begin position="1"/>
        <end position="31"/>
    </location>
</feature>
<evidence type="ECO:0000313" key="3">
    <source>
        <dbReference type="Proteomes" id="UP000789901"/>
    </source>
</evidence>
<name>A0ABN7WFW0_GIGMA</name>
<reference evidence="2 3" key="1">
    <citation type="submission" date="2021-06" db="EMBL/GenBank/DDBJ databases">
        <authorList>
            <person name="Kallberg Y."/>
            <person name="Tangrot J."/>
            <person name="Rosling A."/>
        </authorList>
    </citation>
    <scope>NUCLEOTIDE SEQUENCE [LARGE SCALE GENOMIC DNA]</scope>
    <source>
        <strain evidence="2 3">120-4 pot B 10/14</strain>
    </source>
</reference>
<evidence type="ECO:0000313" key="2">
    <source>
        <dbReference type="EMBL" id="CAG8829151.1"/>
    </source>
</evidence>
<dbReference type="Proteomes" id="UP000789901">
    <property type="component" value="Unassembled WGS sequence"/>
</dbReference>
<evidence type="ECO:0000256" key="1">
    <source>
        <dbReference type="SAM" id="MobiDB-lite"/>
    </source>
</evidence>
<accession>A0ABN7WFW0</accession>
<organism evidence="2 3">
    <name type="scientific">Gigaspora margarita</name>
    <dbReference type="NCBI Taxonomy" id="4874"/>
    <lineage>
        <taxon>Eukaryota</taxon>
        <taxon>Fungi</taxon>
        <taxon>Fungi incertae sedis</taxon>
        <taxon>Mucoromycota</taxon>
        <taxon>Glomeromycotina</taxon>
        <taxon>Glomeromycetes</taxon>
        <taxon>Diversisporales</taxon>
        <taxon>Gigasporaceae</taxon>
        <taxon>Gigaspora</taxon>
    </lineage>
</organism>
<feature type="compositionally biased region" description="Polar residues" evidence="1">
    <location>
        <begin position="12"/>
        <end position="26"/>
    </location>
</feature>
<keyword evidence="3" id="KW-1185">Reference proteome</keyword>
<feature type="non-terminal residue" evidence="2">
    <location>
        <position position="98"/>
    </location>
</feature>
<protein>
    <submittedName>
        <fullName evidence="2">490_t:CDS:1</fullName>
    </submittedName>
</protein>
<proteinExistence type="predicted"/>
<sequence length="98" mass="11479">MKIFSPIEHPNSIVSSEEYSSNTSDAASPEPELEFHYEHKDTILSKFIIFTMTHVGYCGHDCKRDEKDEYVLLNMRYIVLEFLKEPFFLRNLHNSGYG</sequence>
<comment type="caution">
    <text evidence="2">The sequence shown here is derived from an EMBL/GenBank/DDBJ whole genome shotgun (WGS) entry which is preliminary data.</text>
</comment>
<gene>
    <name evidence="2" type="ORF">GMARGA_LOCUS29914</name>
</gene>
<dbReference type="EMBL" id="CAJVQB010041087">
    <property type="protein sequence ID" value="CAG8829151.1"/>
    <property type="molecule type" value="Genomic_DNA"/>
</dbReference>